<accession>A0AAF0CG29</accession>
<reference evidence="3" key="1">
    <citation type="submission" date="2023-02" db="EMBL/GenBank/DDBJ databases">
        <title>Genome sequence of Hyphococcus flavus.</title>
        <authorList>
            <person name="Rong J.-C."/>
            <person name="Zhao Q."/>
            <person name="Yi M."/>
            <person name="Wu J.-Y."/>
        </authorList>
    </citation>
    <scope>NUCLEOTIDE SEQUENCE</scope>
    <source>
        <strain evidence="3">MCCC 1K03223</strain>
    </source>
</reference>
<dbReference type="SUPFAM" id="SSF56601">
    <property type="entry name" value="beta-lactamase/transpeptidase-like"/>
    <property type="match status" value="1"/>
</dbReference>
<dbReference type="Gene3D" id="3.40.710.10">
    <property type="entry name" value="DD-peptidase/beta-lactamase superfamily"/>
    <property type="match status" value="1"/>
</dbReference>
<dbReference type="KEGG" id="hfl:PUV54_07515"/>
<sequence length="835" mass="88394">MHAALGDACQPENPFVADETGIRPHCARVDDPGSGGRPHAQDDSGGDGVVDSEVADVTPQVEQTGNDADCASTSARTSGADARSNWAGFQLRAAASAEAMFKVKVSPGNISALIQGSKDAFMATVAEIRDSKSCEATHMPAKPVRPAAHRRRPHGAQVAQKKCRRRRPLLAAAVVCALAVSGAAAAQLAAPETTDRLFRAVIAAATDKSVVDEVQQKLDCAEAFSIVADSGGPVFLSKPGCAANTGFLSAPFSDDRKSSFIDGAKKGEGDYALASPAAIVGVNIPGKRRVITSGFNSAGTGLGMTAFEALLRALRPYLSATEKLNGFFKYIAFVAHQKDDAMLDEIVALVPTCTGRGAPVAGVYGGEICRAMLFPTSGNESITIAETCLLAAGINEPLLITSSKAPATIQLEAQNRLAERKVPARRCLRDAYERGEIDRDGYRTAKVWLDSYKAPTIEDFGGLGPNPQRWLDRRLPMAREVLKDGVRLLAGQPRRLKTSLIPPAQQALDTAVRTELETTIGDRLSEDVCVAGCSTPIDFIVAVAERRIDSRLEILAVAASDEGLLHGPVANDGTVGRPHRSGGSAGKQASSVCGVKLSSQMQICRSDRWGLKDPGGVEATSCSNPSDFVSPMQIMARSLNSAFAEWLRDIPDEQLRACLKTMGATIHDGLDADQLRRTTAVGTKVVYTPAALMRASSAIAFGSAALPTLFDQQAHEGSVLDLHAFLTNEQYSEVRRLAIGSAAPAGGTLAGFSVADCTTRALKTGTVDSYSNYEVRDKVLVWSGVCDDRELTAFVMIGSPYIDRPLGDVRSVEAASLLRRSITAVASAKVEEIER</sequence>
<feature type="transmembrane region" description="Helical" evidence="2">
    <location>
        <begin position="169"/>
        <end position="190"/>
    </location>
</feature>
<dbReference type="InterPro" id="IPR012338">
    <property type="entry name" value="Beta-lactam/transpept-like"/>
</dbReference>
<organism evidence="3 4">
    <name type="scientific">Hyphococcus flavus</name>
    <dbReference type="NCBI Taxonomy" id="1866326"/>
    <lineage>
        <taxon>Bacteria</taxon>
        <taxon>Pseudomonadati</taxon>
        <taxon>Pseudomonadota</taxon>
        <taxon>Alphaproteobacteria</taxon>
        <taxon>Parvularculales</taxon>
        <taxon>Parvularculaceae</taxon>
        <taxon>Hyphococcus</taxon>
    </lineage>
</organism>
<keyword evidence="4" id="KW-1185">Reference proteome</keyword>
<dbReference type="RefSeq" id="WP_274495000.1">
    <property type="nucleotide sequence ID" value="NZ_CP118166.1"/>
</dbReference>
<dbReference type="EMBL" id="CP118166">
    <property type="protein sequence ID" value="WDI33041.1"/>
    <property type="molecule type" value="Genomic_DNA"/>
</dbReference>
<feature type="region of interest" description="Disordered" evidence="1">
    <location>
        <begin position="1"/>
        <end position="82"/>
    </location>
</feature>
<feature type="compositionally biased region" description="Polar residues" evidence="1">
    <location>
        <begin position="60"/>
        <end position="77"/>
    </location>
</feature>
<protein>
    <submittedName>
        <fullName evidence="3">Uncharacterized protein</fullName>
    </submittedName>
</protein>
<evidence type="ECO:0000313" key="4">
    <source>
        <dbReference type="Proteomes" id="UP001214043"/>
    </source>
</evidence>
<evidence type="ECO:0000256" key="2">
    <source>
        <dbReference type="SAM" id="Phobius"/>
    </source>
</evidence>
<name>A0AAF0CG29_9PROT</name>
<feature type="region of interest" description="Disordered" evidence="1">
    <location>
        <begin position="133"/>
        <end position="161"/>
    </location>
</feature>
<proteinExistence type="predicted"/>
<keyword evidence="2" id="KW-1133">Transmembrane helix</keyword>
<evidence type="ECO:0000313" key="3">
    <source>
        <dbReference type="EMBL" id="WDI33041.1"/>
    </source>
</evidence>
<gene>
    <name evidence="3" type="ORF">PUV54_07515</name>
</gene>
<dbReference type="AlphaFoldDB" id="A0AAF0CG29"/>
<evidence type="ECO:0000256" key="1">
    <source>
        <dbReference type="SAM" id="MobiDB-lite"/>
    </source>
</evidence>
<keyword evidence="2" id="KW-0472">Membrane</keyword>
<dbReference type="Proteomes" id="UP001214043">
    <property type="component" value="Chromosome"/>
</dbReference>
<keyword evidence="2" id="KW-0812">Transmembrane</keyword>